<comment type="similarity">
    <text evidence="3">Belongs to the CASP family.</text>
</comment>
<comment type="subcellular location">
    <subcellularLocation>
        <location evidence="2">Golgi apparatus membrane</location>
        <topology evidence="2">Single-pass type IV membrane protein</topology>
    </subcellularLocation>
    <subcellularLocation>
        <location evidence="1 17 18">Nucleus</location>
    </subcellularLocation>
</comment>
<evidence type="ECO:0000256" key="8">
    <source>
        <dbReference type="ARBA" id="ARBA00022989"/>
    </source>
</evidence>
<keyword evidence="5" id="KW-0813">Transport</keyword>
<feature type="domain" description="CUT" evidence="23">
    <location>
        <begin position="576"/>
        <end position="663"/>
    </location>
</feature>
<evidence type="ECO:0000313" key="24">
    <source>
        <dbReference type="Proteomes" id="UP000046393"/>
    </source>
</evidence>
<dbReference type="PANTHER" id="PTHR14043">
    <property type="entry name" value="CCAAT DISPLACEMENT PROTEIN-RELATED"/>
    <property type="match status" value="1"/>
</dbReference>
<feature type="domain" description="Homeobox" evidence="22">
    <location>
        <begin position="1126"/>
        <end position="1186"/>
    </location>
</feature>
<evidence type="ECO:0000256" key="2">
    <source>
        <dbReference type="ARBA" id="ARBA00004409"/>
    </source>
</evidence>
<keyword evidence="14 17" id="KW-0371">Homeobox</keyword>
<evidence type="ECO:0000256" key="19">
    <source>
        <dbReference type="RuleBase" id="RU361129"/>
    </source>
</evidence>
<keyword evidence="10" id="KW-0333">Golgi apparatus</keyword>
<feature type="coiled-coil region" evidence="20">
    <location>
        <begin position="171"/>
        <end position="368"/>
    </location>
</feature>
<dbReference type="InterPro" id="IPR010982">
    <property type="entry name" value="Lambda_DNA-bd_dom_sf"/>
</dbReference>
<keyword evidence="12 17" id="KW-0238">DNA-binding</keyword>
<protein>
    <recommendedName>
        <fullName evidence="19">Homeobox protein cut-like</fullName>
    </recommendedName>
</protein>
<keyword evidence="24" id="KW-1185">Reference proteome</keyword>
<feature type="domain" description="CUT" evidence="23">
    <location>
        <begin position="845"/>
        <end position="932"/>
    </location>
</feature>
<evidence type="ECO:0000256" key="3">
    <source>
        <dbReference type="ARBA" id="ARBA00006415"/>
    </source>
</evidence>
<evidence type="ECO:0000256" key="14">
    <source>
        <dbReference type="ARBA" id="ARBA00023155"/>
    </source>
</evidence>
<dbReference type="PANTHER" id="PTHR14043:SF2">
    <property type="entry name" value="HOMEOBOX PROTEIN CUT"/>
    <property type="match status" value="1"/>
</dbReference>
<keyword evidence="13 21" id="KW-0472">Membrane</keyword>
<dbReference type="GO" id="GO:0000977">
    <property type="term" value="F:RNA polymerase II transcription regulatory region sequence-specific DNA binding"/>
    <property type="evidence" value="ECO:0007669"/>
    <property type="project" value="TreeGrafter"/>
</dbReference>
<accession>A0A0N5A967</accession>
<evidence type="ECO:0000256" key="16">
    <source>
        <dbReference type="ARBA" id="ARBA00023242"/>
    </source>
</evidence>
<dbReference type="GO" id="GO:0006891">
    <property type="term" value="P:intra-Golgi vesicle-mediated transport"/>
    <property type="evidence" value="ECO:0007669"/>
    <property type="project" value="InterPro"/>
</dbReference>
<reference evidence="25" key="1">
    <citation type="submission" date="2017-02" db="UniProtKB">
        <authorList>
            <consortium name="WormBaseParasite"/>
        </authorList>
    </citation>
    <scope>IDENTIFICATION</scope>
</reference>
<keyword evidence="11 20" id="KW-0175">Coiled coil</keyword>
<dbReference type="SMART" id="SM01109">
    <property type="entry name" value="CUT"/>
    <property type="match status" value="2"/>
</dbReference>
<keyword evidence="16 17" id="KW-0539">Nucleus</keyword>
<dbReference type="SUPFAM" id="SSF47413">
    <property type="entry name" value="lambda repressor-like DNA-binding domains"/>
    <property type="match status" value="3"/>
</dbReference>
<keyword evidence="7" id="KW-0677">Repeat</keyword>
<keyword evidence="6 21" id="KW-0812">Transmembrane</keyword>
<dbReference type="Pfam" id="PF00046">
    <property type="entry name" value="Homeodomain"/>
    <property type="match status" value="1"/>
</dbReference>
<dbReference type="PROSITE" id="PS00027">
    <property type="entry name" value="HOMEOBOX_1"/>
    <property type="match status" value="1"/>
</dbReference>
<dbReference type="STRING" id="451379.A0A0N5A967"/>
<evidence type="ECO:0000256" key="7">
    <source>
        <dbReference type="ARBA" id="ARBA00022737"/>
    </source>
</evidence>
<evidence type="ECO:0000256" key="1">
    <source>
        <dbReference type="ARBA" id="ARBA00004123"/>
    </source>
</evidence>
<evidence type="ECO:0000256" key="6">
    <source>
        <dbReference type="ARBA" id="ARBA00022692"/>
    </source>
</evidence>
<dbReference type="WBParaSite" id="SMUV_0000063601-mRNA-1">
    <property type="protein sequence ID" value="SMUV_0000063601-mRNA-1"/>
    <property type="gene ID" value="SMUV_0000063601"/>
</dbReference>
<dbReference type="InterPro" id="IPR001356">
    <property type="entry name" value="HD"/>
</dbReference>
<evidence type="ECO:0000256" key="9">
    <source>
        <dbReference type="ARBA" id="ARBA00023015"/>
    </source>
</evidence>
<dbReference type="InterPro" id="IPR012955">
    <property type="entry name" value="CASP_C"/>
</dbReference>
<evidence type="ECO:0000256" key="17">
    <source>
        <dbReference type="PROSITE-ProRule" id="PRU00108"/>
    </source>
</evidence>
<dbReference type="SMART" id="SM00389">
    <property type="entry name" value="HOX"/>
    <property type="match status" value="1"/>
</dbReference>
<evidence type="ECO:0000259" key="23">
    <source>
        <dbReference type="PROSITE" id="PS51042"/>
    </source>
</evidence>
<dbReference type="Pfam" id="PF02376">
    <property type="entry name" value="CUT"/>
    <property type="match status" value="3"/>
</dbReference>
<dbReference type="InterPro" id="IPR003350">
    <property type="entry name" value="CUT_dom"/>
</dbReference>
<keyword evidence="8 21" id="KW-1133">Transmembrane helix</keyword>
<evidence type="ECO:0000256" key="5">
    <source>
        <dbReference type="ARBA" id="ARBA00022448"/>
    </source>
</evidence>
<evidence type="ECO:0000256" key="15">
    <source>
        <dbReference type="ARBA" id="ARBA00023163"/>
    </source>
</evidence>
<dbReference type="GO" id="GO:0005634">
    <property type="term" value="C:nucleus"/>
    <property type="evidence" value="ECO:0007669"/>
    <property type="project" value="UniProtKB-SubCell"/>
</dbReference>
<dbReference type="Gene3D" id="1.10.260.40">
    <property type="entry name" value="lambda repressor-like DNA-binding domains"/>
    <property type="match status" value="3"/>
</dbReference>
<feature type="coiled-coil region" evidence="20">
    <location>
        <begin position="1330"/>
        <end position="1364"/>
    </location>
</feature>
<dbReference type="GO" id="GO:0030154">
    <property type="term" value="P:cell differentiation"/>
    <property type="evidence" value="ECO:0007669"/>
    <property type="project" value="UniProtKB-ARBA"/>
</dbReference>
<feature type="domain" description="CUT" evidence="23">
    <location>
        <begin position="999"/>
        <end position="1085"/>
    </location>
</feature>
<organism evidence="24 25">
    <name type="scientific">Syphacia muris</name>
    <dbReference type="NCBI Taxonomy" id="451379"/>
    <lineage>
        <taxon>Eukaryota</taxon>
        <taxon>Metazoa</taxon>
        <taxon>Ecdysozoa</taxon>
        <taxon>Nematoda</taxon>
        <taxon>Chromadorea</taxon>
        <taxon>Rhabditida</taxon>
        <taxon>Spirurina</taxon>
        <taxon>Oxyuridomorpha</taxon>
        <taxon>Oxyuroidea</taxon>
        <taxon>Oxyuridae</taxon>
        <taxon>Syphacia</taxon>
    </lineage>
</organism>
<evidence type="ECO:0000256" key="21">
    <source>
        <dbReference type="SAM" id="Phobius"/>
    </source>
</evidence>
<feature type="coiled-coil region" evidence="20">
    <location>
        <begin position="749"/>
        <end position="776"/>
    </location>
</feature>
<feature type="transmembrane region" description="Helical" evidence="21">
    <location>
        <begin position="1449"/>
        <end position="1468"/>
    </location>
</feature>
<evidence type="ECO:0000256" key="10">
    <source>
        <dbReference type="ARBA" id="ARBA00023034"/>
    </source>
</evidence>
<dbReference type="PROSITE" id="PS51042">
    <property type="entry name" value="CUT"/>
    <property type="match status" value="3"/>
</dbReference>
<name>A0A0N5A967_9BILA</name>
<sequence>MLLVARAKVLMLKILKQVSNVYRKDDISECALLIRYFLRDRDNAVVLCLIRIEEEVKAIGLRQDDGDEGKRLLLQESTSFRENTDKVLRKKAVPLIKAFQAEVDRLTIRSKAAESFVIDLCRSLTALPDPSVYLGQLKTLIIKAQKLKNCEEEVCRLQSQISDLHNEYADLQNQELTVRSLREQIRNLEAEFELSVQKALKDFEKQQKLEVDAVKKEMDEKLEELEAENKKLRAEVADLEATSREAKDAVSNMRLKLEQREAMDDENLDIVSSDLEKAVYRAIQAEQEVLRLREEIEKMKENTTLTDSAVGNSALMRSKDNQIRKLLDENKKLVTRLSEEADEANKRIDNLTHQLGEQAETVKRLEAKLQAQSDYDEIKRELCVLRNVEFGEEVNSGEVSDNGVVSVATATAEIHSGGHLRALDELLVDKNHKLQNENAALRMRNNNIEEGEKLAKATVKEDNSLHEVSNPSGLLPTAPFDSGSNTEQWNKDEPFLGVRQSSANDNEIGDMQRCATNLLNLLMCTAGSSTSLISNSECSYGTDDEVAMHSYNSHENLRSSEESKTVSELQKCVNHNIRQLGMRPLNTAELARQCKRLMIACNIGQRLFAKFVMNQSQGSLSELLSKPRHWNKLTDKGREAFRRIYGWVSDERAVSLLCALAPRRLQFSRETKIETPSPESLWDLGASVLPFTRSQPEDLCYSEELYEKSLQKLTDEHCKFRGAFNNPTVTSQKSNSRWRHDDIPKEKIITIFQNELAKLKQQHDFKESNLEQAIISRSYLPNTLLNNKEDDNGTILSRKSDESIATSYSSVPSTSTLPLVNGSSSETCTYSNNFKNRPSLAPITQEQLERYPVLDTDDIVRRVREYLCAHSISQRQFGEHVLGLSQGSVSDLLARPKPWLLLTQKGREPFIRMQIFLSEAGLSAEINYPVGESKTSLNTQTSESGTEANFKTSFSLDNDFESKRVAIEGLLKMKDSTVDCANQKFNEEEPLIVNTMKECNSNESIEKLDAASVIQLVKKRLQTYGCSQKIFGDLVLGMEANDVSKLFRINSSCDLTIDEREAVNKMKKWLEISETVRISQNCMLMKSFENSLSLASLISGKSHSSAKLILQKRKQLDSSLFMTLEPPKKSQRTVITEQQKEALKLVFASDHHPSQRTIEQLSEKLSLNPRTVNNWFHNYRTRQKDLNKLFDITSKPGTVSNSLPKLTNRVFSKLTGTAESVKGYSDKAQLDRAVATMGLLVEQLDDCKRNGAVREAEINRLQSLVSRLENDLAAVNPVSALHSSRKISGDAPENEEDSAASLLASELDGSADSQKLNNSKNMLSIVLAQRDRLKIRVKDLESSIIEDREQKAFLESELEKAHQDNVQLYGKIKFLQNYRLNQQNNSTLQVDMNDVETRYKDEYERHIDPFKKFNAQERQRKYAQLKPYDKAALHLGRWVMSSGQSRAIFMFYLIFLHLLVFLVLYRFAYTESCQHDFRTDCIANFRNHMNRFHPGAPSEI</sequence>
<evidence type="ECO:0000256" key="11">
    <source>
        <dbReference type="ARBA" id="ARBA00023054"/>
    </source>
</evidence>
<evidence type="ECO:0000313" key="25">
    <source>
        <dbReference type="WBParaSite" id="SMUV_0000063601-mRNA-1"/>
    </source>
</evidence>
<dbReference type="InterPro" id="IPR009057">
    <property type="entry name" value="Homeodomain-like_sf"/>
</dbReference>
<keyword evidence="15 19" id="KW-0804">Transcription</keyword>
<evidence type="ECO:0000256" key="20">
    <source>
        <dbReference type="SAM" id="Coils"/>
    </source>
</evidence>
<comment type="similarity">
    <text evidence="4 19">Belongs to the CUT homeobox family.</text>
</comment>
<evidence type="ECO:0000259" key="22">
    <source>
        <dbReference type="PROSITE" id="PS50071"/>
    </source>
</evidence>
<evidence type="ECO:0000256" key="12">
    <source>
        <dbReference type="ARBA" id="ARBA00023125"/>
    </source>
</evidence>
<evidence type="ECO:0000256" key="18">
    <source>
        <dbReference type="RuleBase" id="RU000682"/>
    </source>
</evidence>
<dbReference type="GO" id="GO:0000139">
    <property type="term" value="C:Golgi membrane"/>
    <property type="evidence" value="ECO:0007669"/>
    <property type="project" value="UniProtKB-SubCell"/>
</dbReference>
<proteinExistence type="inferred from homology"/>
<keyword evidence="9 19" id="KW-0805">Transcription regulation</keyword>
<dbReference type="InterPro" id="IPR057476">
    <property type="entry name" value="Cux_N"/>
</dbReference>
<dbReference type="Pfam" id="PF25398">
    <property type="entry name" value="CUX1_N"/>
    <property type="match status" value="1"/>
</dbReference>
<dbReference type="Proteomes" id="UP000046393">
    <property type="component" value="Unplaced"/>
</dbReference>
<dbReference type="Gene3D" id="1.10.10.60">
    <property type="entry name" value="Homeodomain-like"/>
    <property type="match status" value="1"/>
</dbReference>
<dbReference type="CDD" id="cd00086">
    <property type="entry name" value="homeodomain"/>
    <property type="match status" value="1"/>
</dbReference>
<feature type="DNA-binding region" description="Homeobox" evidence="17">
    <location>
        <begin position="1128"/>
        <end position="1187"/>
    </location>
</feature>
<dbReference type="GO" id="GO:0000981">
    <property type="term" value="F:DNA-binding transcription factor activity, RNA polymerase II-specific"/>
    <property type="evidence" value="ECO:0007669"/>
    <property type="project" value="InterPro"/>
</dbReference>
<evidence type="ECO:0000256" key="4">
    <source>
        <dbReference type="ARBA" id="ARBA00008190"/>
    </source>
</evidence>
<dbReference type="PROSITE" id="PS50071">
    <property type="entry name" value="HOMEOBOX_2"/>
    <property type="match status" value="1"/>
</dbReference>
<dbReference type="Pfam" id="PF08172">
    <property type="entry name" value="CASP_C"/>
    <property type="match status" value="1"/>
</dbReference>
<evidence type="ECO:0000256" key="13">
    <source>
        <dbReference type="ARBA" id="ARBA00023136"/>
    </source>
</evidence>
<dbReference type="InterPro" id="IPR017970">
    <property type="entry name" value="Homeobox_CS"/>
</dbReference>
<dbReference type="SUPFAM" id="SSF46689">
    <property type="entry name" value="Homeodomain-like"/>
    <property type="match status" value="1"/>
</dbReference>